<dbReference type="GO" id="GO:0043565">
    <property type="term" value="F:sequence-specific DNA binding"/>
    <property type="evidence" value="ECO:0007669"/>
    <property type="project" value="TreeGrafter"/>
</dbReference>
<evidence type="ECO:0000256" key="1">
    <source>
        <dbReference type="ARBA" id="ARBA00009437"/>
    </source>
</evidence>
<dbReference type="InterPro" id="IPR037424">
    <property type="entry name" value="NocR_PBP2"/>
</dbReference>
<evidence type="ECO:0000313" key="7">
    <source>
        <dbReference type="EMBL" id="MTH35914.1"/>
    </source>
</evidence>
<dbReference type="GO" id="GO:0003700">
    <property type="term" value="F:DNA-binding transcription factor activity"/>
    <property type="evidence" value="ECO:0007669"/>
    <property type="project" value="InterPro"/>
</dbReference>
<reference evidence="7 8" key="1">
    <citation type="submission" date="2019-11" db="EMBL/GenBank/DDBJ databases">
        <authorList>
            <person name="Dong K."/>
        </authorList>
    </citation>
    <scope>NUCLEOTIDE SEQUENCE [LARGE SCALE GENOMIC DNA]</scope>
    <source>
        <strain evidence="7 8">JCM 17370</strain>
    </source>
</reference>
<dbReference type="PROSITE" id="PS50931">
    <property type="entry name" value="HTH_LYSR"/>
    <property type="match status" value="1"/>
</dbReference>
<dbReference type="GO" id="GO:0010628">
    <property type="term" value="P:positive regulation of gene expression"/>
    <property type="evidence" value="ECO:0007669"/>
    <property type="project" value="TreeGrafter"/>
</dbReference>
<evidence type="ECO:0000256" key="3">
    <source>
        <dbReference type="ARBA" id="ARBA00023125"/>
    </source>
</evidence>
<dbReference type="Pfam" id="PF00126">
    <property type="entry name" value="HTH_1"/>
    <property type="match status" value="1"/>
</dbReference>
<dbReference type="InterPro" id="IPR000847">
    <property type="entry name" value="LysR_HTH_N"/>
</dbReference>
<comment type="caution">
    <text evidence="7">The sequence shown here is derived from an EMBL/GenBank/DDBJ whole genome shotgun (WGS) entry which is preliminary data.</text>
</comment>
<dbReference type="PRINTS" id="PR00039">
    <property type="entry name" value="HTHLYSR"/>
</dbReference>
<keyword evidence="3" id="KW-0238">DNA-binding</keyword>
<dbReference type="PANTHER" id="PTHR30427">
    <property type="entry name" value="TRANSCRIPTIONAL ACTIVATOR PROTEIN LYSR"/>
    <property type="match status" value="1"/>
</dbReference>
<dbReference type="SUPFAM" id="SSF53850">
    <property type="entry name" value="Periplasmic binding protein-like II"/>
    <property type="match status" value="1"/>
</dbReference>
<dbReference type="Pfam" id="PF03466">
    <property type="entry name" value="LysR_substrate"/>
    <property type="match status" value="1"/>
</dbReference>
<dbReference type="Gene3D" id="3.40.190.290">
    <property type="match status" value="1"/>
</dbReference>
<dbReference type="Proteomes" id="UP000442533">
    <property type="component" value="Unassembled WGS sequence"/>
</dbReference>
<dbReference type="OrthoDB" id="7260751at2"/>
<evidence type="ECO:0000256" key="4">
    <source>
        <dbReference type="ARBA" id="ARBA00023163"/>
    </source>
</evidence>
<dbReference type="PANTHER" id="PTHR30427:SF1">
    <property type="entry name" value="TRANSCRIPTIONAL ACTIVATOR PROTEIN LYSR"/>
    <property type="match status" value="1"/>
</dbReference>
<evidence type="ECO:0000259" key="6">
    <source>
        <dbReference type="PROSITE" id="PS50931"/>
    </source>
</evidence>
<keyword evidence="8" id="KW-1185">Reference proteome</keyword>
<dbReference type="InterPro" id="IPR036390">
    <property type="entry name" value="WH_DNA-bd_sf"/>
</dbReference>
<feature type="region of interest" description="Disordered" evidence="5">
    <location>
        <begin position="1"/>
        <end position="30"/>
    </location>
</feature>
<dbReference type="SUPFAM" id="SSF46785">
    <property type="entry name" value="Winged helix' DNA-binding domain"/>
    <property type="match status" value="1"/>
</dbReference>
<dbReference type="AlphaFoldDB" id="A0A844H810"/>
<evidence type="ECO:0000313" key="8">
    <source>
        <dbReference type="Proteomes" id="UP000442533"/>
    </source>
</evidence>
<dbReference type="InterPro" id="IPR036388">
    <property type="entry name" value="WH-like_DNA-bd_sf"/>
</dbReference>
<feature type="domain" description="HTH lysR-type" evidence="6">
    <location>
        <begin position="78"/>
        <end position="132"/>
    </location>
</feature>
<protein>
    <submittedName>
        <fullName evidence="7">LysR family transcriptional regulator</fullName>
    </submittedName>
</protein>
<gene>
    <name evidence="7" type="ORF">GL279_15005</name>
</gene>
<proteinExistence type="inferred from homology"/>
<dbReference type="CDD" id="cd08415">
    <property type="entry name" value="PBP2_LysR_opines_like"/>
    <property type="match status" value="1"/>
</dbReference>
<dbReference type="InterPro" id="IPR005119">
    <property type="entry name" value="LysR_subst-bd"/>
</dbReference>
<comment type="similarity">
    <text evidence="1">Belongs to the LysR transcriptional regulatory family.</text>
</comment>
<keyword evidence="4" id="KW-0804">Transcription</keyword>
<dbReference type="EMBL" id="WMIF01000024">
    <property type="protein sequence ID" value="MTH35914.1"/>
    <property type="molecule type" value="Genomic_DNA"/>
</dbReference>
<sequence>MSASRPSSTSTSCPRAARPSARQSPTMPPPMIAVPASADMAPSSLRPECPMQDGYVKFEILCYSCANTMSHAMRLSHRQIEAFRAIIESGSVTAAAELLFLTQPSVSRLLADLEAELGFALFARIGRSLTPTPEAEALYEEVRRSFVGLQEVSRVAEDIRQYRSGSLKIAAMPALGLQFLPAVIAAFNRDRPGIAVSLRVRSSHAVVQHLSSQQFDVGFSALDIDLPSVRRETLVTMPMLAVLPPGHPLGEKPVLMLQDFHQQPFIALGNEISTRSDTDRFFADHGIKPRVVAEAQLSFAICSMVAAGAGVSIIEPVTARQCAALGMVAIRPITPEQPFTYDMLTPALRPASRLVQDLADRVRRQFEDLKDSRMTPGATAGR</sequence>
<name>A0A844H810_9RHOB</name>
<accession>A0A844H810</accession>
<feature type="compositionally biased region" description="Low complexity" evidence="5">
    <location>
        <begin position="1"/>
        <end position="18"/>
    </location>
</feature>
<evidence type="ECO:0000256" key="2">
    <source>
        <dbReference type="ARBA" id="ARBA00023015"/>
    </source>
</evidence>
<evidence type="ECO:0000256" key="5">
    <source>
        <dbReference type="SAM" id="MobiDB-lite"/>
    </source>
</evidence>
<dbReference type="Gene3D" id="1.10.10.10">
    <property type="entry name" value="Winged helix-like DNA-binding domain superfamily/Winged helix DNA-binding domain"/>
    <property type="match status" value="1"/>
</dbReference>
<keyword evidence="2" id="KW-0805">Transcription regulation</keyword>
<organism evidence="7 8">
    <name type="scientific">Paracoccus limosus</name>
    <dbReference type="NCBI Taxonomy" id="913252"/>
    <lineage>
        <taxon>Bacteria</taxon>
        <taxon>Pseudomonadati</taxon>
        <taxon>Pseudomonadota</taxon>
        <taxon>Alphaproteobacteria</taxon>
        <taxon>Rhodobacterales</taxon>
        <taxon>Paracoccaceae</taxon>
        <taxon>Paracoccus</taxon>
    </lineage>
</organism>